<reference evidence="1" key="1">
    <citation type="submission" date="2014-12" db="EMBL/GenBank/DDBJ databases">
        <title>Insight into the proteome of Arion vulgaris.</title>
        <authorList>
            <person name="Aradska J."/>
            <person name="Bulat T."/>
            <person name="Smidak R."/>
            <person name="Sarate P."/>
            <person name="Gangsoo J."/>
            <person name="Sialana F."/>
            <person name="Bilban M."/>
            <person name="Lubec G."/>
        </authorList>
    </citation>
    <scope>NUCLEOTIDE SEQUENCE</scope>
    <source>
        <tissue evidence="1">Skin</tissue>
    </source>
</reference>
<feature type="non-terminal residue" evidence="1">
    <location>
        <position position="101"/>
    </location>
</feature>
<sequence length="101" mass="11819">SKHHHYYHPDERKQRMSLILNQEHNNNTSAHCFVIIKYGDNQEALLNSRCSTQIFVESIKRRCQCNNDSVLDLVDLQGQIRNLSISSEEYASDYVTGRETY</sequence>
<name>A0A0B7C4L1_9EUPU</name>
<protein>
    <submittedName>
        <fullName evidence="1">Uncharacterized protein</fullName>
    </submittedName>
</protein>
<proteinExistence type="predicted"/>
<organism evidence="1">
    <name type="scientific">Arion vulgaris</name>
    <dbReference type="NCBI Taxonomy" id="1028688"/>
    <lineage>
        <taxon>Eukaryota</taxon>
        <taxon>Metazoa</taxon>
        <taxon>Spiralia</taxon>
        <taxon>Lophotrochozoa</taxon>
        <taxon>Mollusca</taxon>
        <taxon>Gastropoda</taxon>
        <taxon>Heterobranchia</taxon>
        <taxon>Euthyneura</taxon>
        <taxon>Panpulmonata</taxon>
        <taxon>Eupulmonata</taxon>
        <taxon>Stylommatophora</taxon>
        <taxon>Helicina</taxon>
        <taxon>Arionoidea</taxon>
        <taxon>Arionidae</taxon>
        <taxon>Arion</taxon>
    </lineage>
</organism>
<dbReference type="PANTHER" id="PTHR33887:SF5">
    <property type="entry name" value="PB1 DOMAIN-CONTAINING PROTEIN"/>
    <property type="match status" value="1"/>
</dbReference>
<dbReference type="InterPro" id="IPR039471">
    <property type="entry name" value="CXorf65-like"/>
</dbReference>
<dbReference type="AlphaFoldDB" id="A0A0B7C4L1"/>
<feature type="non-terminal residue" evidence="1">
    <location>
        <position position="1"/>
    </location>
</feature>
<dbReference type="EMBL" id="HACG01052519">
    <property type="protein sequence ID" value="CEK99390.1"/>
    <property type="molecule type" value="Transcribed_RNA"/>
</dbReference>
<dbReference type="Pfam" id="PF15874">
    <property type="entry name" value="Il2rg"/>
    <property type="match status" value="1"/>
</dbReference>
<accession>A0A0B7C4L1</accession>
<gene>
    <name evidence="1" type="primary">ORF221158</name>
</gene>
<evidence type="ECO:0000313" key="1">
    <source>
        <dbReference type="EMBL" id="CEK99390.1"/>
    </source>
</evidence>
<dbReference type="PANTHER" id="PTHR33887">
    <property type="entry name" value="PB1 DOMAIN-CONTAINING PROTEIN"/>
    <property type="match status" value="1"/>
</dbReference>